<dbReference type="InterPro" id="IPR033749">
    <property type="entry name" value="Polyprenyl_synt_CS"/>
</dbReference>
<reference evidence="8 9" key="1">
    <citation type="submission" date="2018-09" db="EMBL/GenBank/DDBJ databases">
        <title>YIM PH21274 draft genome.</title>
        <authorList>
            <person name="Miao C."/>
        </authorList>
    </citation>
    <scope>NUCLEOTIDE SEQUENCE [LARGE SCALE GENOMIC DNA]</scope>
    <source>
        <strain evidence="8 9">YIM PH 21724</strain>
    </source>
</reference>
<evidence type="ECO:0000313" key="9">
    <source>
        <dbReference type="Proteomes" id="UP000266677"/>
    </source>
</evidence>
<gene>
    <name evidence="8" type="ORF">D5S18_25810</name>
</gene>
<dbReference type="InterPro" id="IPR008949">
    <property type="entry name" value="Isoprenoid_synthase_dom_sf"/>
</dbReference>
<dbReference type="SUPFAM" id="SSF48576">
    <property type="entry name" value="Terpenoid synthases"/>
    <property type="match status" value="1"/>
</dbReference>
<sequence length="365" mass="40312">MIDDLNDDFWPGTERIIESFLDRQRTRMTDAGLGDYYDDVRAMIDNPTGKHFCSWFVYWGWRAAGGSGPAQLQNLQTTAASIEMLHAALLLQDDVLDGSDYRRGQPAVRKVCANRHAAHGWYGDAAQFGDGCAIALSTIAQDWSTQLLRTLPDTPSIQRAMEIFHDRTVVTECGQLLELVTRADRDYTIERALRINQYKNGAYMFAPTMRMGAAIANAGERVHEAFHSAGLLLGEGHQSRNDLHGAFGDSRTQPTGGFDDLTEGKPSLLLSYAIQDADADQHATLLELYGKPHLTPAQAQRIRALLEATGARTKTEEFISTRFAEACAILRSAPITAAGYAGLTELARRALYHTTKIGARHVQEK</sequence>
<dbReference type="InterPro" id="IPR000092">
    <property type="entry name" value="Polyprenyl_synt"/>
</dbReference>
<evidence type="ECO:0000256" key="1">
    <source>
        <dbReference type="ARBA" id="ARBA00001946"/>
    </source>
</evidence>
<keyword evidence="6" id="KW-0460">Magnesium</keyword>
<evidence type="ECO:0000256" key="4">
    <source>
        <dbReference type="ARBA" id="ARBA00022679"/>
    </source>
</evidence>
<dbReference type="GO" id="GO:0004659">
    <property type="term" value="F:prenyltransferase activity"/>
    <property type="evidence" value="ECO:0007669"/>
    <property type="project" value="InterPro"/>
</dbReference>
<comment type="caution">
    <text evidence="8">The sequence shown here is derived from an EMBL/GenBank/DDBJ whole genome shotgun (WGS) entry which is preliminary data.</text>
</comment>
<dbReference type="GO" id="GO:0008299">
    <property type="term" value="P:isoprenoid biosynthetic process"/>
    <property type="evidence" value="ECO:0007669"/>
    <property type="project" value="InterPro"/>
</dbReference>
<evidence type="ECO:0000256" key="3">
    <source>
        <dbReference type="ARBA" id="ARBA00006706"/>
    </source>
</evidence>
<evidence type="ECO:0000313" key="8">
    <source>
        <dbReference type="EMBL" id="RJO70637.1"/>
    </source>
</evidence>
<proteinExistence type="inferred from homology"/>
<organism evidence="8 9">
    <name type="scientific">Nocardia panacis</name>
    <dbReference type="NCBI Taxonomy" id="2340916"/>
    <lineage>
        <taxon>Bacteria</taxon>
        <taxon>Bacillati</taxon>
        <taxon>Actinomycetota</taxon>
        <taxon>Actinomycetes</taxon>
        <taxon>Mycobacteriales</taxon>
        <taxon>Nocardiaceae</taxon>
        <taxon>Nocardia</taxon>
    </lineage>
</organism>
<dbReference type="OrthoDB" id="4497239at2"/>
<dbReference type="Proteomes" id="UP000266677">
    <property type="component" value="Unassembled WGS sequence"/>
</dbReference>
<dbReference type="Gene3D" id="1.10.600.10">
    <property type="entry name" value="Farnesyl Diphosphate Synthase"/>
    <property type="match status" value="1"/>
</dbReference>
<comment type="cofactor">
    <cofactor evidence="1">
        <name>Mg(2+)</name>
        <dbReference type="ChEBI" id="CHEBI:18420"/>
    </cofactor>
</comment>
<comment type="pathway">
    <text evidence="2">Isoprenoid biosynthesis.</text>
</comment>
<evidence type="ECO:0000256" key="5">
    <source>
        <dbReference type="ARBA" id="ARBA00022723"/>
    </source>
</evidence>
<name>A0A3A4K7E6_9NOCA</name>
<dbReference type="EMBL" id="QZFU01000036">
    <property type="protein sequence ID" value="RJO70637.1"/>
    <property type="molecule type" value="Genomic_DNA"/>
</dbReference>
<dbReference type="AlphaFoldDB" id="A0A3A4K7E6"/>
<evidence type="ECO:0000256" key="2">
    <source>
        <dbReference type="ARBA" id="ARBA00005128"/>
    </source>
</evidence>
<keyword evidence="5" id="KW-0479">Metal-binding</keyword>
<dbReference type="Pfam" id="PF00348">
    <property type="entry name" value="polyprenyl_synt"/>
    <property type="match status" value="1"/>
</dbReference>
<dbReference type="PANTHER" id="PTHR12001">
    <property type="entry name" value="GERANYLGERANYL PYROPHOSPHATE SYNTHASE"/>
    <property type="match status" value="1"/>
</dbReference>
<dbReference type="PROSITE" id="PS00723">
    <property type="entry name" value="POLYPRENYL_SYNTHASE_1"/>
    <property type="match status" value="1"/>
</dbReference>
<dbReference type="GO" id="GO:0046872">
    <property type="term" value="F:metal ion binding"/>
    <property type="evidence" value="ECO:0007669"/>
    <property type="project" value="UniProtKB-KW"/>
</dbReference>
<dbReference type="PANTHER" id="PTHR12001:SF85">
    <property type="entry name" value="SHORT CHAIN ISOPRENYL DIPHOSPHATE SYNTHASE"/>
    <property type="match status" value="1"/>
</dbReference>
<evidence type="ECO:0000256" key="7">
    <source>
        <dbReference type="RuleBase" id="RU004466"/>
    </source>
</evidence>
<protein>
    <submittedName>
        <fullName evidence="8">Polyprenyl synthetase family protein</fullName>
    </submittedName>
</protein>
<accession>A0A3A4K7E6</accession>
<keyword evidence="4 7" id="KW-0808">Transferase</keyword>
<evidence type="ECO:0000256" key="6">
    <source>
        <dbReference type="ARBA" id="ARBA00022842"/>
    </source>
</evidence>
<dbReference type="RefSeq" id="WP_120043694.1">
    <property type="nucleotide sequence ID" value="NZ_QZFU01000036.1"/>
</dbReference>
<keyword evidence="9" id="KW-1185">Reference proteome</keyword>
<comment type="similarity">
    <text evidence="3 7">Belongs to the FPP/GGPP synthase family.</text>
</comment>